<proteinExistence type="predicted"/>
<evidence type="ECO:0000313" key="1">
    <source>
        <dbReference type="EMBL" id="QCY71292.1"/>
    </source>
</evidence>
<dbReference type="KEGG" id="afla:FHG64_18880"/>
<dbReference type="RefSeq" id="WP_139067837.1">
    <property type="nucleotide sequence ID" value="NZ_CP040812.1"/>
</dbReference>
<reference evidence="1 2" key="1">
    <citation type="submission" date="2019-06" db="EMBL/GenBank/DDBJ databases">
        <title>Complete genome sequence of Antarcticibacterium flavum KCTC 52984T from an Antarctic marine sediment.</title>
        <authorList>
            <person name="Lee Y.M."/>
            <person name="Shin S.C."/>
        </authorList>
    </citation>
    <scope>NUCLEOTIDE SEQUENCE [LARGE SCALE GENOMIC DNA]</scope>
    <source>
        <strain evidence="1 2">KCTC 52984</strain>
    </source>
</reference>
<organism evidence="1 2">
    <name type="scientific">Antarcticibacterium flavum</name>
    <dbReference type="NCBI Taxonomy" id="2058175"/>
    <lineage>
        <taxon>Bacteria</taxon>
        <taxon>Pseudomonadati</taxon>
        <taxon>Bacteroidota</taxon>
        <taxon>Flavobacteriia</taxon>
        <taxon>Flavobacteriales</taxon>
        <taxon>Flavobacteriaceae</taxon>
        <taxon>Antarcticibacterium</taxon>
    </lineage>
</organism>
<name>A0A5B7X931_9FLAO</name>
<dbReference type="OrthoDB" id="708105at2"/>
<sequence length="207" mass="21982">MASILDLLNTQKGKELITKASERTGESKEKVTGVIGIALPLLLGAMKRNISSAEGKNSLNRALNEEKHGEEYLENLENIDPQEMTSEGGKILNHILGENQNNIISTVATTMGMKNSNAAEITKMLAPLLLSVLASQKRKEKVEEPGLENLISSVLGSSGKFDDSLIETLLDNKGDINIINDVKGMILGGGKTGKKDGGILGGMLGGK</sequence>
<dbReference type="EMBL" id="CP040812">
    <property type="protein sequence ID" value="QCY71292.1"/>
    <property type="molecule type" value="Genomic_DNA"/>
</dbReference>
<keyword evidence="2" id="KW-1185">Reference proteome</keyword>
<dbReference type="AlphaFoldDB" id="A0A5B7X931"/>
<gene>
    <name evidence="1" type="ORF">FHG64_18880</name>
</gene>
<dbReference type="Proteomes" id="UP000309016">
    <property type="component" value="Chromosome"/>
</dbReference>
<dbReference type="InterPro" id="IPR009282">
    <property type="entry name" value="DUF937"/>
</dbReference>
<protein>
    <submittedName>
        <fullName evidence="1">DUF937 domain-containing protein</fullName>
    </submittedName>
</protein>
<accession>A0A5B7X931</accession>
<evidence type="ECO:0000313" key="2">
    <source>
        <dbReference type="Proteomes" id="UP000309016"/>
    </source>
</evidence>
<dbReference type="Pfam" id="PF06078">
    <property type="entry name" value="DUF937"/>
    <property type="match status" value="1"/>
</dbReference>